<dbReference type="InterPro" id="IPR010359">
    <property type="entry name" value="IrrE_HExxH"/>
</dbReference>
<evidence type="ECO:0000259" key="1">
    <source>
        <dbReference type="Pfam" id="PF06114"/>
    </source>
</evidence>
<feature type="domain" description="IrrE N-terminal-like" evidence="1">
    <location>
        <begin position="27"/>
        <end position="117"/>
    </location>
</feature>
<reference evidence="3" key="1">
    <citation type="submission" date="2017-12" db="EMBL/GenBank/DDBJ databases">
        <title>FDA dAtabase for Regulatory Grade micrObial Sequences (FDA-ARGOS): Supporting development and validation of Infectious Disease Dx tests.</title>
        <authorList>
            <person name="Hoffmann M."/>
            <person name="Allard M."/>
            <person name="Evans P."/>
            <person name="Brown E."/>
            <person name="Tallon L."/>
            <person name="Sadzewicz L."/>
            <person name="Sengamalay N."/>
            <person name="Ott S."/>
            <person name="Godinez A."/>
            <person name="Nagaraj S."/>
            <person name="Vavikolanu K."/>
            <person name="Aluvathingal J."/>
            <person name="Nadendla S."/>
            <person name="Sichtig H."/>
        </authorList>
    </citation>
    <scope>NUCLEOTIDE SEQUENCE [LARGE SCALE GENOMIC DNA]</scope>
    <source>
        <strain evidence="3">FDAARGOS_249</strain>
    </source>
</reference>
<dbReference type="Pfam" id="PF06114">
    <property type="entry name" value="Peptidase_M78"/>
    <property type="match status" value="1"/>
</dbReference>
<evidence type="ECO:0000313" key="2">
    <source>
        <dbReference type="EMBL" id="PNL90871.1"/>
    </source>
</evidence>
<gene>
    <name evidence="2" type="ORF">A6J77_000745</name>
</gene>
<dbReference type="RefSeq" id="WP_083067647.1">
    <property type="nucleotide sequence ID" value="NZ_NBTM02000001.1"/>
</dbReference>
<dbReference type="AlphaFoldDB" id="A0A2J9PLF7"/>
<proteinExistence type="predicted"/>
<evidence type="ECO:0000313" key="3">
    <source>
        <dbReference type="Proteomes" id="UP000192813"/>
    </source>
</evidence>
<organism evidence="2 3">
    <name type="scientific">Aerococcus viridans</name>
    <dbReference type="NCBI Taxonomy" id="1377"/>
    <lineage>
        <taxon>Bacteria</taxon>
        <taxon>Bacillati</taxon>
        <taxon>Bacillota</taxon>
        <taxon>Bacilli</taxon>
        <taxon>Lactobacillales</taxon>
        <taxon>Aerococcaceae</taxon>
        <taxon>Aerococcus</taxon>
    </lineage>
</organism>
<name>A0A2J9PLF7_9LACT</name>
<comment type="caution">
    <text evidence="2">The sequence shown here is derived from an EMBL/GenBank/DDBJ whole genome shotgun (WGS) entry which is preliminary data.</text>
</comment>
<dbReference type="EMBL" id="NBTM02000001">
    <property type="protein sequence ID" value="PNL90871.1"/>
    <property type="molecule type" value="Genomic_DNA"/>
</dbReference>
<dbReference type="Proteomes" id="UP000192813">
    <property type="component" value="Unassembled WGS sequence"/>
</dbReference>
<sequence length="129" mass="15420">MNELEVIMSKYDEFEFIFKSDMPPKLYGYIDNETIYINDNISYEDKVATVMEEVGHYHMTIGEIIDYSDMKEEYKARLWSYEQLISIDRLKKYQMSNEPVHDYEIAEDFGLPVNVVVDAIRMFFIKDII</sequence>
<protein>
    <submittedName>
        <fullName evidence="2">ImmA/IrrE family metallo-endopeptidase</fullName>
    </submittedName>
</protein>
<accession>A0A2J9PLF7</accession>